<dbReference type="InterPro" id="IPR057084">
    <property type="entry name" value="Int_N"/>
</dbReference>
<evidence type="ECO:0000256" key="6">
    <source>
        <dbReference type="ARBA" id="ARBA00023195"/>
    </source>
</evidence>
<evidence type="ECO:0000256" key="5">
    <source>
        <dbReference type="ARBA" id="ARBA00023172"/>
    </source>
</evidence>
<dbReference type="SUPFAM" id="SSF56349">
    <property type="entry name" value="DNA breaking-rejoining enzymes"/>
    <property type="match status" value="1"/>
</dbReference>
<evidence type="ECO:0000259" key="7">
    <source>
        <dbReference type="PROSITE" id="PS51898"/>
    </source>
</evidence>
<evidence type="ECO:0000313" key="9">
    <source>
        <dbReference type="Proteomes" id="UP000230881"/>
    </source>
</evidence>
<dbReference type="EMBL" id="KX058879">
    <property type="protein sequence ID" value="ANA87634.1"/>
    <property type="molecule type" value="Genomic_DNA"/>
</dbReference>
<protein>
    <recommendedName>
        <fullName evidence="2">Integrase</fullName>
    </recommendedName>
</protein>
<keyword evidence="6" id="KW-0229">DNA integration</keyword>
<dbReference type="Gene3D" id="1.10.443.10">
    <property type="entry name" value="Intergrase catalytic core"/>
    <property type="match status" value="1"/>
</dbReference>
<organism evidence="8 9">
    <name type="scientific">Vibrio phage VcP032</name>
    <dbReference type="NCBI Taxonomy" id="1841196"/>
    <lineage>
        <taxon>Viruses</taxon>
        <taxon>Duplodnaviria</taxon>
        <taxon>Heunggongvirae</taxon>
        <taxon>Uroviricota</taxon>
        <taxon>Caudoviricetes</taxon>
        <taxon>Peduoviridae</taxon>
        <taxon>Longwoodvirus</taxon>
        <taxon>Longwoodvirus K139</taxon>
    </lineage>
</organism>
<evidence type="ECO:0000256" key="4">
    <source>
        <dbReference type="ARBA" id="ARBA00022801"/>
    </source>
</evidence>
<dbReference type="PANTHER" id="PTHR30349:SF93">
    <property type="entry name" value="FELS-2 PROPHAGE PROTEIN"/>
    <property type="match status" value="1"/>
</dbReference>
<dbReference type="InterPro" id="IPR011010">
    <property type="entry name" value="DNA_brk_join_enz"/>
</dbReference>
<dbReference type="GO" id="GO:0016787">
    <property type="term" value="F:hydrolase activity"/>
    <property type="evidence" value="ECO:0007669"/>
    <property type="project" value="UniProtKB-KW"/>
</dbReference>
<dbReference type="Pfam" id="PF00589">
    <property type="entry name" value="Phage_integrase"/>
    <property type="match status" value="1"/>
</dbReference>
<dbReference type="InterPro" id="IPR002104">
    <property type="entry name" value="Integrase_catalytic"/>
</dbReference>
<dbReference type="CDD" id="cd00796">
    <property type="entry name" value="INT_Rci_Hp1_C"/>
    <property type="match status" value="1"/>
</dbReference>
<proteinExistence type="inferred from homology"/>
<sequence>MSVRNLKDGSKKPWLCECYPQGREGKRVRKRFATKGEATAYENFIMREVDDKPWMGSKPDNRRLSELLETWWQVHGHTIKSGKVVYRKTALTIKELGDPIASTFTSKQYLAFRANRVSHFNKENKSLSPTYQNFQLNLLSGMFSRLIKYKQWNLPNPLDDIEPIKVNQRALAYLDKADIQPFLQRLGGFESEGRSVSIPEIVLIAKICLATGARISEALSLERSQISEFKLTFVETKGKRIRSVPISENLYKEIMLASSSSTKIFSTTYGSAHRYIKKALPDYVPEGQATHVLRHTFATHFMMNRGDILILQRILGHQKIEQTMAYAHFSPDHLIQAVQLNPLEN</sequence>
<dbReference type="GO" id="GO:0003677">
    <property type="term" value="F:DNA binding"/>
    <property type="evidence" value="ECO:0007669"/>
    <property type="project" value="InterPro"/>
</dbReference>
<dbReference type="GO" id="GO:0016740">
    <property type="term" value="F:transferase activity"/>
    <property type="evidence" value="ECO:0007669"/>
    <property type="project" value="UniProtKB-KW"/>
</dbReference>
<dbReference type="Proteomes" id="UP000230881">
    <property type="component" value="Segment"/>
</dbReference>
<evidence type="ECO:0000256" key="2">
    <source>
        <dbReference type="ARBA" id="ARBA00016082"/>
    </source>
</evidence>
<dbReference type="GO" id="GO:0044826">
    <property type="term" value="P:viral genome integration into host DNA"/>
    <property type="evidence" value="ECO:0007669"/>
    <property type="project" value="UniProtKB-KW"/>
</dbReference>
<gene>
    <name evidence="8" type="ORF">VcP032_02</name>
</gene>
<dbReference type="PROSITE" id="PS51898">
    <property type="entry name" value="TYR_RECOMBINASE"/>
    <property type="match status" value="1"/>
</dbReference>
<dbReference type="InterPro" id="IPR013762">
    <property type="entry name" value="Integrase-like_cat_sf"/>
</dbReference>
<keyword evidence="5" id="KW-0233">DNA recombination</keyword>
<reference evidence="8 9" key="1">
    <citation type="submission" date="2016-04" db="EMBL/GenBank/DDBJ databases">
        <title>Genome sequence of the K139-like phage VcP032 originating from Vibrio cholerae O1 El Tor Ogawa serotype.</title>
        <authorList>
            <person name="Hammerl J.A."/>
            <person name="Jaeckel C."/>
            <person name="Strauch E."/>
        </authorList>
    </citation>
    <scope>NUCLEOTIDE SEQUENCE [LARGE SCALE GENOMIC DNA]</scope>
</reference>
<keyword evidence="3" id="KW-0808">Transferase</keyword>
<evidence type="ECO:0000256" key="3">
    <source>
        <dbReference type="ARBA" id="ARBA00022679"/>
    </source>
</evidence>
<keyword evidence="4" id="KW-0378">Hydrolase</keyword>
<comment type="similarity">
    <text evidence="1">Belongs to the 'phage' integrase family.</text>
</comment>
<accession>A0A160DJR8</accession>
<dbReference type="GO" id="GO:0006310">
    <property type="term" value="P:DNA recombination"/>
    <property type="evidence" value="ECO:0007669"/>
    <property type="project" value="UniProtKB-KW"/>
</dbReference>
<dbReference type="GO" id="GO:0075713">
    <property type="term" value="P:establishment of integrated proviral latency"/>
    <property type="evidence" value="ECO:0007669"/>
    <property type="project" value="UniProtKB-KW"/>
</dbReference>
<keyword evidence="6" id="KW-1179">Viral genome integration</keyword>
<dbReference type="Pfam" id="PF24624">
    <property type="entry name" value="Int_N"/>
    <property type="match status" value="1"/>
</dbReference>
<name>A0A160DJR8_9CAUD</name>
<keyword evidence="6" id="KW-1160">Virus entry into host cell</keyword>
<evidence type="ECO:0000256" key="1">
    <source>
        <dbReference type="ARBA" id="ARBA00008857"/>
    </source>
</evidence>
<feature type="domain" description="Tyr recombinase" evidence="7">
    <location>
        <begin position="169"/>
        <end position="339"/>
    </location>
</feature>
<dbReference type="InterPro" id="IPR050090">
    <property type="entry name" value="Tyrosine_recombinase_XerCD"/>
</dbReference>
<dbReference type="PANTHER" id="PTHR30349">
    <property type="entry name" value="PHAGE INTEGRASE-RELATED"/>
    <property type="match status" value="1"/>
</dbReference>
<dbReference type="GO" id="GO:0015074">
    <property type="term" value="P:DNA integration"/>
    <property type="evidence" value="ECO:0007669"/>
    <property type="project" value="InterPro"/>
</dbReference>
<evidence type="ECO:0000313" key="8">
    <source>
        <dbReference type="EMBL" id="ANA87634.1"/>
    </source>
</evidence>